<dbReference type="GO" id="GO:0005737">
    <property type="term" value="C:cytoplasm"/>
    <property type="evidence" value="ECO:0007669"/>
    <property type="project" value="TreeGrafter"/>
</dbReference>
<dbReference type="PROSITE" id="PS00195">
    <property type="entry name" value="GLUTAREDOXIN_1"/>
    <property type="match status" value="1"/>
</dbReference>
<reference evidence="13" key="1">
    <citation type="submission" date="2022-11" db="UniProtKB">
        <authorList>
            <consortium name="WormBaseParasite"/>
        </authorList>
    </citation>
    <scope>IDENTIFICATION</scope>
</reference>
<evidence type="ECO:0000256" key="7">
    <source>
        <dbReference type="ARBA" id="ARBA00023284"/>
    </source>
</evidence>
<sequence>MIPLVNYLGYRNRMLKVSFLKLIRSASGGRNGGSSNTSQTMSAAKSFVDEAIAKNKVAVFSKSYCPYCTKAKDALDSFKIPSDKYYCVELDKREDCDDIQNYLQSITGGRSVPRVFINGEFFGGGDDTAAAKKNGKLEKKLSEVGAI</sequence>
<evidence type="ECO:0000256" key="6">
    <source>
        <dbReference type="ARBA" id="ARBA00023206"/>
    </source>
</evidence>
<dbReference type="WBParaSite" id="PSU_v2.g7858.t1">
    <property type="protein sequence ID" value="PSU_v2.g7858.t1"/>
    <property type="gene ID" value="PSU_v2.g7858"/>
</dbReference>
<dbReference type="PANTHER" id="PTHR45694">
    <property type="entry name" value="GLUTAREDOXIN 2"/>
    <property type="match status" value="1"/>
</dbReference>
<name>A0A914Z7H9_9BILA</name>
<dbReference type="SUPFAM" id="SSF52833">
    <property type="entry name" value="Thioredoxin-like"/>
    <property type="match status" value="1"/>
</dbReference>
<dbReference type="NCBIfam" id="TIGR02180">
    <property type="entry name" value="GRX_euk"/>
    <property type="match status" value="1"/>
</dbReference>
<keyword evidence="5" id="KW-1015">Disulfide bond</keyword>
<evidence type="ECO:0000256" key="1">
    <source>
        <dbReference type="ARBA" id="ARBA00002549"/>
    </source>
</evidence>
<comment type="subunit">
    <text evidence="9">Monomer; active form. Homodimer; inactive form. The homodimer is probably linked by 1 2Fe-2S cluster.</text>
</comment>
<evidence type="ECO:0000256" key="2">
    <source>
        <dbReference type="ARBA" id="ARBA00007787"/>
    </source>
</evidence>
<dbReference type="InterPro" id="IPR011899">
    <property type="entry name" value="Glutaredoxin_euk/vir"/>
</dbReference>
<comment type="similarity">
    <text evidence="2">Belongs to the glutaredoxin family.</text>
</comment>
<comment type="function">
    <text evidence="8">Glutathione-dependent oxidoreductase that facilitates the maintenance of mitochondrial redox homeostasis upon induction of apoptosis by oxidative stress. Involved in response to hydrogen peroxide and regulation of apoptosis caused by oxidative stress. Acts as a very efficient catalyst of monothiol reactions because of its high affinity for protein glutathione-mixed disulfides. Can receive electrons not only from glutathione (GSH), but also from thioredoxin reductase supporting both monothiol and dithiol reactions. Efficiently catalyzes both glutathionylation and deglutathionylation of mitochondrial complex I, which in turn regulates the superoxide production by the complex. Overexpression decreases the susceptibility to apoptosis and prevents loss of cardiolipin and cytochrome c release.</text>
</comment>
<dbReference type="Gene3D" id="3.40.30.10">
    <property type="entry name" value="Glutaredoxin"/>
    <property type="match status" value="1"/>
</dbReference>
<dbReference type="InterPro" id="IPR014025">
    <property type="entry name" value="Glutaredoxin_subgr"/>
</dbReference>
<dbReference type="PRINTS" id="PR00160">
    <property type="entry name" value="GLUTAREDOXIN"/>
</dbReference>
<evidence type="ECO:0000256" key="4">
    <source>
        <dbReference type="ARBA" id="ARBA00022982"/>
    </source>
</evidence>
<comment type="function">
    <text evidence="1">Has a glutathione-disulfide oxidoreductase activity in the presence of NADPH and glutathione reductase. Reduces low molecular weight disulfides and proteins.</text>
</comment>
<dbReference type="InterPro" id="IPR002109">
    <property type="entry name" value="Glutaredoxin"/>
</dbReference>
<dbReference type="FunFam" id="3.40.30.10:FF:000026">
    <property type="entry name" value="Glutaredoxin 2"/>
    <property type="match status" value="1"/>
</dbReference>
<keyword evidence="3" id="KW-0813">Transport</keyword>
<evidence type="ECO:0000259" key="11">
    <source>
        <dbReference type="Pfam" id="PF00462"/>
    </source>
</evidence>
<keyword evidence="4" id="KW-0249">Electron transport</keyword>
<dbReference type="Pfam" id="PF00462">
    <property type="entry name" value="Glutaredoxin"/>
    <property type="match status" value="1"/>
</dbReference>
<evidence type="ECO:0000313" key="13">
    <source>
        <dbReference type="WBParaSite" id="PSU_v2.g7858.t1"/>
    </source>
</evidence>
<proteinExistence type="inferred from homology"/>
<dbReference type="InterPro" id="IPR036249">
    <property type="entry name" value="Thioredoxin-like_sf"/>
</dbReference>
<dbReference type="Proteomes" id="UP000887577">
    <property type="component" value="Unplaced"/>
</dbReference>
<evidence type="ECO:0000313" key="12">
    <source>
        <dbReference type="Proteomes" id="UP000887577"/>
    </source>
</evidence>
<keyword evidence="12" id="KW-1185">Reference proteome</keyword>
<protein>
    <recommendedName>
        <fullName evidence="10">Glutaredoxin-2, mitochondrial</fullName>
    </recommendedName>
</protein>
<evidence type="ECO:0000256" key="5">
    <source>
        <dbReference type="ARBA" id="ARBA00023157"/>
    </source>
</evidence>
<accession>A0A914Z7H9</accession>
<dbReference type="AlphaFoldDB" id="A0A914Z7H9"/>
<dbReference type="PROSITE" id="PS51354">
    <property type="entry name" value="GLUTAREDOXIN_2"/>
    <property type="match status" value="1"/>
</dbReference>
<evidence type="ECO:0000256" key="8">
    <source>
        <dbReference type="ARBA" id="ARBA00037470"/>
    </source>
</evidence>
<evidence type="ECO:0000256" key="10">
    <source>
        <dbReference type="ARBA" id="ARBA00039819"/>
    </source>
</evidence>
<dbReference type="GO" id="GO:0015038">
    <property type="term" value="F:glutathione disulfide oxidoreductase activity"/>
    <property type="evidence" value="ECO:0007669"/>
    <property type="project" value="TreeGrafter"/>
</dbReference>
<keyword evidence="7" id="KW-0676">Redox-active center</keyword>
<dbReference type="PANTHER" id="PTHR45694:SF5">
    <property type="entry name" value="GLUTAREDOXIN 2"/>
    <property type="match status" value="1"/>
</dbReference>
<organism evidence="12 13">
    <name type="scientific">Panagrolaimus superbus</name>
    <dbReference type="NCBI Taxonomy" id="310955"/>
    <lineage>
        <taxon>Eukaryota</taxon>
        <taxon>Metazoa</taxon>
        <taxon>Ecdysozoa</taxon>
        <taxon>Nematoda</taxon>
        <taxon>Chromadorea</taxon>
        <taxon>Rhabditida</taxon>
        <taxon>Tylenchina</taxon>
        <taxon>Panagrolaimomorpha</taxon>
        <taxon>Panagrolaimoidea</taxon>
        <taxon>Panagrolaimidae</taxon>
        <taxon>Panagrolaimus</taxon>
    </lineage>
</organism>
<dbReference type="GO" id="GO:0034599">
    <property type="term" value="P:cellular response to oxidative stress"/>
    <property type="evidence" value="ECO:0007669"/>
    <property type="project" value="TreeGrafter"/>
</dbReference>
<dbReference type="CDD" id="cd03419">
    <property type="entry name" value="GRX_GRXh_1_2_like"/>
    <property type="match status" value="1"/>
</dbReference>
<keyword evidence="6" id="KW-0318">Glutathionylation</keyword>
<feature type="domain" description="Glutaredoxin" evidence="11">
    <location>
        <begin position="57"/>
        <end position="121"/>
    </location>
</feature>
<dbReference type="InterPro" id="IPR011767">
    <property type="entry name" value="GLR_AS"/>
</dbReference>
<evidence type="ECO:0000256" key="9">
    <source>
        <dbReference type="ARBA" id="ARBA00038558"/>
    </source>
</evidence>
<evidence type="ECO:0000256" key="3">
    <source>
        <dbReference type="ARBA" id="ARBA00022448"/>
    </source>
</evidence>